<dbReference type="SUPFAM" id="SSF56796">
    <property type="entry name" value="Dehydroquinate synthase-like"/>
    <property type="match status" value="1"/>
</dbReference>
<evidence type="ECO:0000256" key="1">
    <source>
        <dbReference type="ARBA" id="ARBA00022490"/>
    </source>
</evidence>
<keyword evidence="8" id="KW-0594">Phospholipid biosynthesis</keyword>
<dbReference type="Proteomes" id="UP000245369">
    <property type="component" value="Chromosome"/>
</dbReference>
<keyword evidence="3" id="KW-0479">Metal-binding</keyword>
<protein>
    <submittedName>
        <fullName evidence="10">Glycerol dehydrogenase</fullName>
    </submittedName>
</protein>
<evidence type="ECO:0000256" key="6">
    <source>
        <dbReference type="ARBA" id="ARBA00023027"/>
    </source>
</evidence>
<dbReference type="PANTHER" id="PTHR43616">
    <property type="entry name" value="GLYCEROL DEHYDROGENASE"/>
    <property type="match status" value="1"/>
</dbReference>
<dbReference type="PANTHER" id="PTHR43616:SF3">
    <property type="entry name" value="HYDROXYCARBOXYLATE DEHYDROGENASE A"/>
    <property type="match status" value="1"/>
</dbReference>
<evidence type="ECO:0000256" key="2">
    <source>
        <dbReference type="ARBA" id="ARBA00022516"/>
    </source>
</evidence>
<accession>A0ABN5LJ82</accession>
<dbReference type="GeneID" id="93924278"/>
<dbReference type="RefSeq" id="WP_002961034.1">
    <property type="nucleotide sequence ID" value="NZ_CP029490.1"/>
</dbReference>
<keyword evidence="1" id="KW-0963">Cytoplasm</keyword>
<organism evidence="10 11">
    <name type="scientific">Streptococcus sobrinus</name>
    <dbReference type="NCBI Taxonomy" id="1310"/>
    <lineage>
        <taxon>Bacteria</taxon>
        <taxon>Bacillati</taxon>
        <taxon>Bacillota</taxon>
        <taxon>Bacilli</taxon>
        <taxon>Lactobacillales</taxon>
        <taxon>Streptococcaceae</taxon>
        <taxon>Streptococcus</taxon>
    </lineage>
</organism>
<evidence type="ECO:0000256" key="9">
    <source>
        <dbReference type="ARBA" id="ARBA00023264"/>
    </source>
</evidence>
<reference evidence="10 11" key="1">
    <citation type="submission" date="2018-05" db="EMBL/GenBank/DDBJ databases">
        <title>Complete genome sequences of Streptococcus sobrinus.</title>
        <authorList>
            <person name="Sales M."/>
            <person name="Jensen P.A."/>
        </authorList>
    </citation>
    <scope>NUCLEOTIDE SEQUENCE [LARGE SCALE GENOMIC DNA]</scope>
    <source>
        <strain evidence="10 11">SL1</strain>
    </source>
</reference>
<dbReference type="EMBL" id="CP029490">
    <property type="protein sequence ID" value="AWN21128.1"/>
    <property type="molecule type" value="Genomic_DNA"/>
</dbReference>
<keyword evidence="9" id="KW-1208">Phospholipid metabolism</keyword>
<evidence type="ECO:0000256" key="5">
    <source>
        <dbReference type="ARBA" id="ARBA00023002"/>
    </source>
</evidence>
<sequence length="364" mass="39677">MTTTVMANYSYGEDCYQEIPKVLKSYGIHRVALIGGKRALAATEKEVREILSKAGIETTGSFVYGVDSTQTNIDKLVAKPAVQEADAIFGFGGGRALDTTKMVAKELDKPTFTFPTICSNCSAGTAIAVVYKDDHSVLRYGYPNSPLHIFINTRVIAQAPSKYFWAGIGDGISKAPEVEHAVAEAKKKGLLELPHTATLGHAVALSSKDAFYYYGKQGLEDVKNKRPSKAVEEIALDIVVSTGYASNLVNQPDFYYNSCHAHAFYNGTTAIQRQGEYLHGVVVSYGVLVLHAYFEETDELERVAQFNKELGLPTTLKELGLTQADVPKIVQVALTTNEYKNTPFDGEKFAKAILAVDQLGQKLA</sequence>
<keyword evidence="11" id="KW-1185">Reference proteome</keyword>
<name>A0ABN5LJ82_9STRE</name>
<dbReference type="Gene3D" id="1.20.1090.10">
    <property type="entry name" value="Dehydroquinate synthase-like - alpha domain"/>
    <property type="match status" value="1"/>
</dbReference>
<evidence type="ECO:0000256" key="3">
    <source>
        <dbReference type="ARBA" id="ARBA00022723"/>
    </source>
</evidence>
<proteinExistence type="predicted"/>
<gene>
    <name evidence="10" type="ORF">DK182_07110</name>
</gene>
<evidence type="ECO:0000256" key="8">
    <source>
        <dbReference type="ARBA" id="ARBA00023209"/>
    </source>
</evidence>
<keyword evidence="7" id="KW-0443">Lipid metabolism</keyword>
<evidence type="ECO:0000313" key="11">
    <source>
        <dbReference type="Proteomes" id="UP000245369"/>
    </source>
</evidence>
<evidence type="ECO:0000256" key="7">
    <source>
        <dbReference type="ARBA" id="ARBA00023098"/>
    </source>
</evidence>
<dbReference type="Pfam" id="PF13685">
    <property type="entry name" value="Fe-ADH_2"/>
    <property type="match status" value="1"/>
</dbReference>
<keyword evidence="6" id="KW-0520">NAD</keyword>
<dbReference type="CDD" id="cd08171">
    <property type="entry name" value="GlyDH-like"/>
    <property type="match status" value="1"/>
</dbReference>
<dbReference type="InterPro" id="IPR016205">
    <property type="entry name" value="Glycerol_DH"/>
</dbReference>
<dbReference type="InterPro" id="IPR032837">
    <property type="entry name" value="G1PDH"/>
</dbReference>
<dbReference type="Gene3D" id="3.40.50.1970">
    <property type="match status" value="1"/>
</dbReference>
<evidence type="ECO:0000313" key="10">
    <source>
        <dbReference type="EMBL" id="AWN21128.1"/>
    </source>
</evidence>
<dbReference type="PIRSF" id="PIRSF000112">
    <property type="entry name" value="Glycerol_dehydrogenase"/>
    <property type="match status" value="1"/>
</dbReference>
<evidence type="ECO:0000256" key="4">
    <source>
        <dbReference type="ARBA" id="ARBA00022857"/>
    </source>
</evidence>
<keyword evidence="2" id="KW-0444">Lipid biosynthesis</keyword>
<keyword evidence="5" id="KW-0560">Oxidoreductase</keyword>
<keyword evidence="4" id="KW-0521">NADP</keyword>